<reference evidence="1 2" key="1">
    <citation type="submission" date="2022-06" db="EMBL/GenBank/DDBJ databases">
        <title>Endosaccharibacter gen. nov., sp. nov., endophytic bacteria isolated from sugarcane.</title>
        <authorList>
            <person name="Pitiwittayakul N."/>
            <person name="Yukphan P."/>
            <person name="Charoenyingcharoen P."/>
            <person name="Tanasupawat S."/>
        </authorList>
    </citation>
    <scope>NUCLEOTIDE SEQUENCE [LARGE SCALE GENOMIC DNA]</scope>
    <source>
        <strain evidence="1 2">KSS8</strain>
    </source>
</reference>
<dbReference type="RefSeq" id="WP_422864328.1">
    <property type="nucleotide sequence ID" value="NZ_JAMSKV010000008.1"/>
</dbReference>
<evidence type="ECO:0000313" key="1">
    <source>
        <dbReference type="EMBL" id="MCQ8278848.1"/>
    </source>
</evidence>
<comment type="caution">
    <text evidence="1">The sequence shown here is derived from an EMBL/GenBank/DDBJ whole genome shotgun (WGS) entry which is preliminary data.</text>
</comment>
<dbReference type="EMBL" id="JAMSKV010000008">
    <property type="protein sequence ID" value="MCQ8278848.1"/>
    <property type="molecule type" value="Genomic_DNA"/>
</dbReference>
<protein>
    <recommendedName>
        <fullName evidence="3">SMI1/KNR4 family protein</fullName>
    </recommendedName>
</protein>
<sequence>MTMQKTPLEIAIRSRDLLLPVIRRHGRLVDGARQDGSLRFLVLERPPWRFRHWTPFNALGREEPSSPGYRHALERQRGKDDLPYGFDIHIGDRLVVCLLWSDSGEADLVQFEAGPWQSQLSRYDAFLQPWDGDCGA</sequence>
<proteinExistence type="predicted"/>
<evidence type="ECO:0000313" key="2">
    <source>
        <dbReference type="Proteomes" id="UP001524587"/>
    </source>
</evidence>
<gene>
    <name evidence="1" type="ORF">NFI95_10325</name>
</gene>
<accession>A0ABT1W7I9</accession>
<organism evidence="1 2">
    <name type="scientific">Endosaccharibacter trunci</name>
    <dbReference type="NCBI Taxonomy" id="2812733"/>
    <lineage>
        <taxon>Bacteria</taxon>
        <taxon>Pseudomonadati</taxon>
        <taxon>Pseudomonadota</taxon>
        <taxon>Alphaproteobacteria</taxon>
        <taxon>Acetobacterales</taxon>
        <taxon>Acetobacteraceae</taxon>
        <taxon>Endosaccharibacter</taxon>
    </lineage>
</organism>
<dbReference type="Proteomes" id="UP001524587">
    <property type="component" value="Unassembled WGS sequence"/>
</dbReference>
<evidence type="ECO:0008006" key="3">
    <source>
        <dbReference type="Google" id="ProtNLM"/>
    </source>
</evidence>
<keyword evidence="2" id="KW-1185">Reference proteome</keyword>
<name>A0ABT1W7I9_9PROT</name>